<accession>A0A1R4J810</accession>
<sequence>MELGEKIRFRRTEQNLTQQQLAERVFVTRQTISKWELNKSEPDPITLKLLEQTLQTELVEQKDFRSEKGEQISMKKIINLVYILLFGLFFLPFRITGTLIIKYWNKPIVKLVLVPLFMTIYLFYLYSLKVHVFYMFVVITIVFYLLTTLYFLSDSKKEI</sequence>
<reference evidence="4 5" key="1">
    <citation type="submission" date="2017-02" db="EMBL/GenBank/DDBJ databases">
        <authorList>
            <person name="Peterson S.W."/>
        </authorList>
    </citation>
    <scope>NUCLEOTIDE SEQUENCE [LARGE SCALE GENOMIC DNA]</scope>
    <source>
        <strain evidence="4 5">42ea</strain>
    </source>
</reference>
<feature type="domain" description="HTH cro/C1-type" evidence="3">
    <location>
        <begin position="7"/>
        <end position="61"/>
    </location>
</feature>
<evidence type="ECO:0000259" key="3">
    <source>
        <dbReference type="PROSITE" id="PS50943"/>
    </source>
</evidence>
<dbReference type="PANTHER" id="PTHR46558:SF4">
    <property type="entry name" value="DNA-BIDING PHAGE PROTEIN"/>
    <property type="match status" value="1"/>
</dbReference>
<dbReference type="Gene3D" id="1.10.260.40">
    <property type="entry name" value="lambda repressor-like DNA-binding domains"/>
    <property type="match status" value="1"/>
</dbReference>
<dbReference type="Pfam" id="PF01381">
    <property type="entry name" value="HTH_3"/>
    <property type="match status" value="1"/>
</dbReference>
<dbReference type="PANTHER" id="PTHR46558">
    <property type="entry name" value="TRACRIPTIONAL REGULATORY PROTEIN-RELATED-RELATED"/>
    <property type="match status" value="1"/>
</dbReference>
<evidence type="ECO:0000313" key="4">
    <source>
        <dbReference type="EMBL" id="SJN28251.1"/>
    </source>
</evidence>
<feature type="transmembrane region" description="Helical" evidence="2">
    <location>
        <begin position="132"/>
        <end position="152"/>
    </location>
</feature>
<dbReference type="AlphaFoldDB" id="A0A1R4J810"/>
<gene>
    <name evidence="4" type="ORF">FM115_04320</name>
</gene>
<feature type="transmembrane region" description="Helical" evidence="2">
    <location>
        <begin position="108"/>
        <end position="126"/>
    </location>
</feature>
<dbReference type="SMART" id="SM00530">
    <property type="entry name" value="HTH_XRE"/>
    <property type="match status" value="1"/>
</dbReference>
<keyword evidence="2" id="KW-1133">Transmembrane helix</keyword>
<keyword evidence="2" id="KW-0812">Transmembrane</keyword>
<protein>
    <recommendedName>
        <fullName evidence="3">HTH cro/C1-type domain-containing protein</fullName>
    </recommendedName>
</protein>
<dbReference type="PROSITE" id="PS50943">
    <property type="entry name" value="HTH_CROC1"/>
    <property type="match status" value="1"/>
</dbReference>
<dbReference type="RefSeq" id="WP_087057677.1">
    <property type="nucleotide sequence ID" value="NZ_FUKW01000069.1"/>
</dbReference>
<organism evidence="4 5">
    <name type="scientific">Marinilactibacillus psychrotolerans 42ea</name>
    <dbReference type="NCBI Taxonomy" id="1255609"/>
    <lineage>
        <taxon>Bacteria</taxon>
        <taxon>Bacillati</taxon>
        <taxon>Bacillota</taxon>
        <taxon>Bacilli</taxon>
        <taxon>Lactobacillales</taxon>
        <taxon>Carnobacteriaceae</taxon>
        <taxon>Marinilactibacillus</taxon>
    </lineage>
</organism>
<proteinExistence type="predicted"/>
<dbReference type="GO" id="GO:0003677">
    <property type="term" value="F:DNA binding"/>
    <property type="evidence" value="ECO:0007669"/>
    <property type="project" value="UniProtKB-KW"/>
</dbReference>
<dbReference type="Proteomes" id="UP000195611">
    <property type="component" value="Unassembled WGS sequence"/>
</dbReference>
<name>A0A1R4J810_9LACT</name>
<dbReference type="EMBL" id="FUKW01000069">
    <property type="protein sequence ID" value="SJN28251.1"/>
    <property type="molecule type" value="Genomic_DNA"/>
</dbReference>
<keyword evidence="1" id="KW-0238">DNA-binding</keyword>
<evidence type="ECO:0000256" key="1">
    <source>
        <dbReference type="ARBA" id="ARBA00023125"/>
    </source>
</evidence>
<dbReference type="CDD" id="cd00093">
    <property type="entry name" value="HTH_XRE"/>
    <property type="match status" value="1"/>
</dbReference>
<evidence type="ECO:0000313" key="5">
    <source>
        <dbReference type="Proteomes" id="UP000195611"/>
    </source>
</evidence>
<dbReference type="InterPro" id="IPR010982">
    <property type="entry name" value="Lambda_DNA-bd_dom_sf"/>
</dbReference>
<keyword evidence="2" id="KW-0472">Membrane</keyword>
<dbReference type="InterPro" id="IPR001387">
    <property type="entry name" value="Cro/C1-type_HTH"/>
</dbReference>
<feature type="transmembrane region" description="Helical" evidence="2">
    <location>
        <begin position="77"/>
        <end position="96"/>
    </location>
</feature>
<evidence type="ECO:0000256" key="2">
    <source>
        <dbReference type="SAM" id="Phobius"/>
    </source>
</evidence>
<dbReference type="SUPFAM" id="SSF47413">
    <property type="entry name" value="lambda repressor-like DNA-binding domains"/>
    <property type="match status" value="1"/>
</dbReference>